<keyword evidence="4" id="KW-1185">Reference proteome</keyword>
<evidence type="ECO:0000313" key="3">
    <source>
        <dbReference type="EMBL" id="ACZ09964.1"/>
    </source>
</evidence>
<reference evidence="4" key="1">
    <citation type="submission" date="2009-09" db="EMBL/GenBank/DDBJ databases">
        <title>The complete chromosome of Sebaldella termitidis ATCC 33386.</title>
        <authorList>
            <consortium name="US DOE Joint Genome Institute (JGI-PGF)"/>
            <person name="Lucas S."/>
            <person name="Copeland A."/>
            <person name="Lapidus A."/>
            <person name="Glavina del Rio T."/>
            <person name="Dalin E."/>
            <person name="Tice H."/>
            <person name="Bruce D."/>
            <person name="Goodwin L."/>
            <person name="Pitluck S."/>
            <person name="Kyrpides N."/>
            <person name="Mavromatis K."/>
            <person name="Ivanova N."/>
            <person name="Mikhailova N."/>
            <person name="Sims D."/>
            <person name="Meincke L."/>
            <person name="Brettin T."/>
            <person name="Detter J.C."/>
            <person name="Han C."/>
            <person name="Larimer F."/>
            <person name="Land M."/>
            <person name="Hauser L."/>
            <person name="Markowitz V."/>
            <person name="Cheng J.F."/>
            <person name="Hugenholtz P."/>
            <person name="Woyke T."/>
            <person name="Wu D."/>
            <person name="Eisen J.A."/>
        </authorList>
    </citation>
    <scope>NUCLEOTIDE SEQUENCE [LARGE SCALE GENOMIC DNA]</scope>
    <source>
        <strain evidence="4">ATCC 33386 / NCTC 11300</strain>
    </source>
</reference>
<dbReference type="InterPro" id="IPR032380">
    <property type="entry name" value="PNKP_ligase_dom"/>
</dbReference>
<dbReference type="Gene3D" id="3.30.470.30">
    <property type="entry name" value="DNA ligase/mRNA capping enzyme"/>
    <property type="match status" value="2"/>
</dbReference>
<dbReference type="Gene3D" id="3.60.21.10">
    <property type="match status" value="1"/>
</dbReference>
<proteinExistence type="predicted"/>
<evidence type="ECO:0000259" key="2">
    <source>
        <dbReference type="Pfam" id="PF16542"/>
    </source>
</evidence>
<dbReference type="HOGENOM" id="CLU_016728_0_0_0"/>
<organism evidence="3 4">
    <name type="scientific">Sebaldella termitidis (strain ATCC 33386 / NCTC 11300)</name>
    <dbReference type="NCBI Taxonomy" id="526218"/>
    <lineage>
        <taxon>Bacteria</taxon>
        <taxon>Fusobacteriati</taxon>
        <taxon>Fusobacteriota</taxon>
        <taxon>Fusobacteriia</taxon>
        <taxon>Fusobacteriales</taxon>
        <taxon>Leptotrichiaceae</taxon>
        <taxon>Sebaldella</taxon>
    </lineage>
</organism>
<dbReference type="InterPro" id="IPR004843">
    <property type="entry name" value="Calcineurin-like_PHP"/>
</dbReference>
<dbReference type="PANTHER" id="PTHR42850">
    <property type="entry name" value="METALLOPHOSPHOESTERASE"/>
    <property type="match status" value="1"/>
</dbReference>
<dbReference type="eggNOG" id="COG0639">
    <property type="taxonomic scope" value="Bacteria"/>
</dbReference>
<accession>D1APD0</accession>
<dbReference type="SUPFAM" id="SSF52540">
    <property type="entry name" value="P-loop containing nucleoside triphosphate hydrolases"/>
    <property type="match status" value="1"/>
</dbReference>
<dbReference type="InterPro" id="IPR050126">
    <property type="entry name" value="Ap4A_hydrolase"/>
</dbReference>
<dbReference type="STRING" id="526218.Sterm_3122"/>
<dbReference type="GO" id="GO:0005737">
    <property type="term" value="C:cytoplasm"/>
    <property type="evidence" value="ECO:0007669"/>
    <property type="project" value="TreeGrafter"/>
</dbReference>
<dbReference type="Proteomes" id="UP000000845">
    <property type="component" value="Chromosome"/>
</dbReference>
<feature type="domain" description="Calcineurin-like phosphoesterase" evidence="1">
    <location>
        <begin position="203"/>
        <end position="385"/>
    </location>
</feature>
<protein>
    <submittedName>
        <fullName evidence="3">Metallophosphoesterase</fullName>
    </submittedName>
</protein>
<name>D1APD0_SEBTE</name>
<feature type="domain" description="Polynucleotide kinase-phosphatase ligase" evidence="2">
    <location>
        <begin position="476"/>
        <end position="822"/>
    </location>
</feature>
<dbReference type="InterPro" id="IPR027417">
    <property type="entry name" value="P-loop_NTPase"/>
</dbReference>
<dbReference type="GO" id="GO:0016791">
    <property type="term" value="F:phosphatase activity"/>
    <property type="evidence" value="ECO:0007669"/>
    <property type="project" value="TreeGrafter"/>
</dbReference>
<dbReference type="SUPFAM" id="SSF56300">
    <property type="entry name" value="Metallo-dependent phosphatases"/>
    <property type="match status" value="1"/>
</dbReference>
<dbReference type="eggNOG" id="COG4639">
    <property type="taxonomic scope" value="Bacteria"/>
</dbReference>
<evidence type="ECO:0000259" key="1">
    <source>
        <dbReference type="Pfam" id="PF00149"/>
    </source>
</evidence>
<dbReference type="Pfam" id="PF16542">
    <property type="entry name" value="PNKP_ligase"/>
    <property type="match status" value="1"/>
</dbReference>
<dbReference type="Pfam" id="PF00149">
    <property type="entry name" value="Metallophos"/>
    <property type="match status" value="1"/>
</dbReference>
<dbReference type="KEGG" id="str:Sterm_3122"/>
<gene>
    <name evidence="3" type="ordered locus">Sterm_3122</name>
</gene>
<dbReference type="SUPFAM" id="SSF56091">
    <property type="entry name" value="DNA ligase/mRNA capping enzyme, catalytic domain"/>
    <property type="match status" value="1"/>
</dbReference>
<dbReference type="Gene3D" id="3.40.50.300">
    <property type="entry name" value="P-loop containing nucleotide triphosphate hydrolases"/>
    <property type="match status" value="1"/>
</dbReference>
<dbReference type="PANTHER" id="PTHR42850:SF4">
    <property type="entry name" value="ZINC-DEPENDENT ENDOPOLYPHOSPHATASE"/>
    <property type="match status" value="1"/>
</dbReference>
<evidence type="ECO:0000313" key="4">
    <source>
        <dbReference type="Proteomes" id="UP000000845"/>
    </source>
</evidence>
<dbReference type="RefSeq" id="WP_012862546.1">
    <property type="nucleotide sequence ID" value="NC_013517.1"/>
</dbReference>
<dbReference type="InterPro" id="IPR029052">
    <property type="entry name" value="Metallo-depent_PP-like"/>
</dbReference>
<reference evidence="3 4" key="2">
    <citation type="journal article" date="2010" name="Stand. Genomic Sci.">
        <title>Complete genome sequence of Sebaldella termitidis type strain (NCTC 11300).</title>
        <authorList>
            <person name="Harmon-Smith M."/>
            <person name="Celia L."/>
            <person name="Chertkov O."/>
            <person name="Lapidus A."/>
            <person name="Copeland A."/>
            <person name="Glavina Del Rio T."/>
            <person name="Nolan M."/>
            <person name="Lucas S."/>
            <person name="Tice H."/>
            <person name="Cheng J.F."/>
            <person name="Han C."/>
            <person name="Detter J.C."/>
            <person name="Bruce D."/>
            <person name="Goodwin L."/>
            <person name="Pitluck S."/>
            <person name="Pati A."/>
            <person name="Liolios K."/>
            <person name="Ivanova N."/>
            <person name="Mavromatis K."/>
            <person name="Mikhailova N."/>
            <person name="Chen A."/>
            <person name="Palaniappan K."/>
            <person name="Land M."/>
            <person name="Hauser L."/>
            <person name="Chang Y.J."/>
            <person name="Jeffries C.D."/>
            <person name="Brettin T."/>
            <person name="Goker M."/>
            <person name="Beck B."/>
            <person name="Bristow J."/>
            <person name="Eisen J.A."/>
            <person name="Markowitz V."/>
            <person name="Hugenholtz P."/>
            <person name="Kyrpides N.C."/>
            <person name="Klenk H.P."/>
            <person name="Chen F."/>
        </authorList>
    </citation>
    <scope>NUCLEOTIDE SEQUENCE [LARGE SCALE GENOMIC DNA]</scope>
    <source>
        <strain evidence="4">ATCC 33386 / NCTC 11300</strain>
    </source>
</reference>
<dbReference type="AlphaFoldDB" id="D1APD0"/>
<dbReference type="EMBL" id="CP001739">
    <property type="protein sequence ID" value="ACZ09964.1"/>
    <property type="molecule type" value="Genomic_DNA"/>
</dbReference>
<sequence length="856" mass="100004">MNIKTQLHTIFLLVGPTECGKSTFAKNILIPQLEYSLPEKNFYANVQYLSSDVIRQEILGYNYDKYDEIMMESSGQAFRLLEEKLKMATSYPVNAEFIVVDTTGLSLEFRNNVIETAKKNHYNIEVIVFDYKNRDEYYKSERSKKVITKHIQRLKKEVLPSLSRENYGQIHRIKEKINRTEDFQIEITDLEIYTKCLLDEKIKYIIVGDVHECVDTLIKLTESYGFYQDNGKIKISDSVKEETKFVLLGDWIDKGKKTREITEFLFENREHFILLKGNHENFVYNKIKGNIKGVEKEIMDNFFDSIPVFEKDSELFQKFEELFLDSKPFVKRIGFKGASFIVTHAPAKVRYLGKLDNKSQKKQRAFRLEREKPTEEQLSFLAEEAVRNNPYHIFGHIAAKNAFSIKNKCHIDTGAVYKNRLTSVVINGFKPIYSSAASLEGNDSEKLETLFSRRKNVNINELSENDIYRLNYIAENRINFISGTMSPADKDINSGNLESLENGLGYFIENGIDKVVLQPKYMGSRCTLYLSAKQDQCFAVSRNGYKIKSLDLHEIYSSMNEKFADYMKNNKIKMMILDGELMPWTALGKELIDMKFKPISKALELELKFLKENNFEDELQKITEKYYKTDFKKDQTVISKKELIEKYGNSVYQNYKVISSIEKSRVSLEKHIEAGEIYKKQVELYGTEGKISYKPFDLLKIIYEDGTEEIPEWKTSEKYKFLTDDEYVLIDLKNPDSLKTAGEYYNKMTIDRNMEGIVIKPEIMKKGRAPYMKVRNSEYLSIIYGYDYMFPHKYEKLIKQKNIRKKLKASINEYELGQELLKIPFSKISTDNADFRQIAANLLFEVSQEKDIDPRL</sequence>